<proteinExistence type="predicted"/>
<protein>
    <submittedName>
        <fullName evidence="2">Uncharacterized protein</fullName>
    </submittedName>
</protein>
<dbReference type="RefSeq" id="WP_189969417.1">
    <property type="nucleotide sequence ID" value="NZ_BMVL01000006.1"/>
</dbReference>
<name>A0ABS4LFM5_STRAV</name>
<dbReference type="EMBL" id="JAGGLQ010000020">
    <property type="protein sequence ID" value="MBP2040917.1"/>
    <property type="molecule type" value="Genomic_DNA"/>
</dbReference>
<comment type="caution">
    <text evidence="2">The sequence shown here is derived from an EMBL/GenBank/DDBJ whole genome shotgun (WGS) entry which is preliminary data.</text>
</comment>
<evidence type="ECO:0000256" key="1">
    <source>
        <dbReference type="SAM" id="MobiDB-lite"/>
    </source>
</evidence>
<evidence type="ECO:0000313" key="3">
    <source>
        <dbReference type="Proteomes" id="UP001519310"/>
    </source>
</evidence>
<keyword evidence="3" id="KW-1185">Reference proteome</keyword>
<feature type="compositionally biased region" description="Basic and acidic residues" evidence="1">
    <location>
        <begin position="96"/>
        <end position="125"/>
    </location>
</feature>
<accession>A0ABS4LFM5</accession>
<reference evidence="2 3" key="1">
    <citation type="submission" date="2021-03" db="EMBL/GenBank/DDBJ databases">
        <title>Genomic Encyclopedia of Type Strains, Phase IV (KMG-IV): sequencing the most valuable type-strain genomes for metagenomic binning, comparative biology and taxonomic classification.</title>
        <authorList>
            <person name="Goeker M."/>
        </authorList>
    </citation>
    <scope>NUCLEOTIDE SEQUENCE [LARGE SCALE GENOMIC DNA]</scope>
    <source>
        <strain evidence="2 3">DSM 40526</strain>
    </source>
</reference>
<evidence type="ECO:0000313" key="2">
    <source>
        <dbReference type="EMBL" id="MBP2040917.1"/>
    </source>
</evidence>
<gene>
    <name evidence="2" type="ORF">J2Z77_006774</name>
</gene>
<feature type="region of interest" description="Disordered" evidence="1">
    <location>
        <begin position="91"/>
        <end position="125"/>
    </location>
</feature>
<sequence length="125" mass="14215">MHRGVEDPCLALWPDYQDAIGILDYARRFHCALPPATCGQRHRGDQAGIRLTIVRHLRAVLDREELAAIDDARADGMQWAAISRLLGMQHPGSAMNRRERLKAGTERPDGRRTREARKRISDNNH</sequence>
<dbReference type="Proteomes" id="UP001519310">
    <property type="component" value="Unassembled WGS sequence"/>
</dbReference>
<organism evidence="2 3">
    <name type="scientific">Streptomyces avidinii</name>
    <dbReference type="NCBI Taxonomy" id="1895"/>
    <lineage>
        <taxon>Bacteria</taxon>
        <taxon>Bacillati</taxon>
        <taxon>Actinomycetota</taxon>
        <taxon>Actinomycetes</taxon>
        <taxon>Kitasatosporales</taxon>
        <taxon>Streptomycetaceae</taxon>
        <taxon>Streptomyces</taxon>
    </lineage>
</organism>